<dbReference type="AlphaFoldDB" id="A0A3E0I8E6"/>
<dbReference type="EMBL" id="QUNS01000002">
    <property type="protein sequence ID" value="REH54917.1"/>
    <property type="molecule type" value="Genomic_DNA"/>
</dbReference>
<dbReference type="InterPro" id="IPR014710">
    <property type="entry name" value="RmlC-like_jellyroll"/>
</dbReference>
<accession>A0A3E0I8E6</accession>
<dbReference type="OrthoDB" id="663011at2"/>
<comment type="caution">
    <text evidence="2">The sequence shown here is derived from an EMBL/GenBank/DDBJ whole genome shotgun (WGS) entry which is preliminary data.</text>
</comment>
<dbReference type="InterPro" id="IPR000595">
    <property type="entry name" value="cNMP-bd_dom"/>
</dbReference>
<name>A0A3E0I8E6_9FLAO</name>
<proteinExistence type="predicted"/>
<evidence type="ECO:0000313" key="3">
    <source>
        <dbReference type="Proteomes" id="UP000256884"/>
    </source>
</evidence>
<dbReference type="Gene3D" id="2.60.120.10">
    <property type="entry name" value="Jelly Rolls"/>
    <property type="match status" value="1"/>
</dbReference>
<dbReference type="CDD" id="cd00038">
    <property type="entry name" value="CAP_ED"/>
    <property type="match status" value="1"/>
</dbReference>
<dbReference type="InterPro" id="IPR018490">
    <property type="entry name" value="cNMP-bd_dom_sf"/>
</dbReference>
<dbReference type="SUPFAM" id="SSF51206">
    <property type="entry name" value="cAMP-binding domain-like"/>
    <property type="match status" value="1"/>
</dbReference>
<reference evidence="2 3" key="1">
    <citation type="submission" date="2018-08" db="EMBL/GenBank/DDBJ databases">
        <title>Genomic Encyclopedia of Type Strains, Phase IV (KMG-IV): sequencing the most valuable type-strain genomes for metagenomic binning, comparative biology and taxonomic classification.</title>
        <authorList>
            <person name="Goeker M."/>
        </authorList>
    </citation>
    <scope>NUCLEOTIDE SEQUENCE [LARGE SCALE GENOMIC DNA]</scope>
    <source>
        <strain evidence="2 3">DSM 18841</strain>
    </source>
</reference>
<sequence length="226" mass="26620">MVINLFILAYSTYLIAKIDNKTFNYKKTTLITIYIMNELKRLLHDLIGLTDDEFQTFYSQLVRKEYKAKILLIEEGKTVKDLFFVESGLFRTFKNIEDKEFTTYFACDKHFITVFDSFIYQTPSSEFLEVIEDSVVYKISFESLTQLYKESPNFEKFGRVLAERNHLCAQQRTLTMQTKSAKKKYLDFIKDYDKKIVLKAPQYQIASFLGIAPESLSRIRKEVVIS</sequence>
<gene>
    <name evidence="2" type="ORF">C7448_102450</name>
</gene>
<protein>
    <submittedName>
        <fullName evidence="2">CRP-like cAMP-binding protein</fullName>
    </submittedName>
</protein>
<dbReference type="Proteomes" id="UP000256884">
    <property type="component" value="Unassembled WGS sequence"/>
</dbReference>
<evidence type="ECO:0000313" key="2">
    <source>
        <dbReference type="EMBL" id="REH54917.1"/>
    </source>
</evidence>
<evidence type="ECO:0000259" key="1">
    <source>
        <dbReference type="Pfam" id="PF00027"/>
    </source>
</evidence>
<feature type="domain" description="Cyclic nucleotide-binding" evidence="1">
    <location>
        <begin position="64"/>
        <end position="150"/>
    </location>
</feature>
<organism evidence="2 3">
    <name type="scientific">Tenacibaculum gallaicum</name>
    <dbReference type="NCBI Taxonomy" id="561505"/>
    <lineage>
        <taxon>Bacteria</taxon>
        <taxon>Pseudomonadati</taxon>
        <taxon>Bacteroidota</taxon>
        <taxon>Flavobacteriia</taxon>
        <taxon>Flavobacteriales</taxon>
        <taxon>Flavobacteriaceae</taxon>
        <taxon>Tenacibaculum</taxon>
    </lineage>
</organism>
<dbReference type="Pfam" id="PF00027">
    <property type="entry name" value="cNMP_binding"/>
    <property type="match status" value="1"/>
</dbReference>
<keyword evidence="3" id="KW-1185">Reference proteome</keyword>